<dbReference type="GO" id="GO:0004674">
    <property type="term" value="F:protein serine/threonine kinase activity"/>
    <property type="evidence" value="ECO:0007669"/>
    <property type="project" value="TreeGrafter"/>
</dbReference>
<feature type="domain" description="Protein kinase" evidence="1">
    <location>
        <begin position="124"/>
        <end position="410"/>
    </location>
</feature>
<dbReference type="Proteomes" id="UP000022910">
    <property type="component" value="Unassembled WGS sequence"/>
</dbReference>
<gene>
    <name evidence="2" type="ORF">RirG_028720</name>
</gene>
<dbReference type="GO" id="GO:0005524">
    <property type="term" value="F:ATP binding"/>
    <property type="evidence" value="ECO:0007669"/>
    <property type="project" value="InterPro"/>
</dbReference>
<comment type="caution">
    <text evidence="2">The sequence shown here is derived from an EMBL/GenBank/DDBJ whole genome shotgun (WGS) entry which is preliminary data.</text>
</comment>
<reference evidence="2 3" key="1">
    <citation type="submission" date="2014-02" db="EMBL/GenBank/DDBJ databases">
        <title>Single nucleus genome sequencing reveals high similarity among nuclei of an endomycorrhizal fungus.</title>
        <authorList>
            <person name="Lin K."/>
            <person name="Geurts R."/>
            <person name="Zhang Z."/>
            <person name="Limpens E."/>
            <person name="Saunders D.G."/>
            <person name="Mu D."/>
            <person name="Pang E."/>
            <person name="Cao H."/>
            <person name="Cha H."/>
            <person name="Lin T."/>
            <person name="Zhou Q."/>
            <person name="Shang Y."/>
            <person name="Li Y."/>
            <person name="Ivanov S."/>
            <person name="Sharma T."/>
            <person name="Velzen R.V."/>
            <person name="Ruijter N.D."/>
            <person name="Aanen D.K."/>
            <person name="Win J."/>
            <person name="Kamoun S."/>
            <person name="Bisseling T."/>
            <person name="Huang S."/>
        </authorList>
    </citation>
    <scope>NUCLEOTIDE SEQUENCE [LARGE SCALE GENOMIC DNA]</scope>
    <source>
        <strain evidence="3">DAOM197198w</strain>
    </source>
</reference>
<protein>
    <submittedName>
        <fullName evidence="2">Ssk22p</fullName>
    </submittedName>
</protein>
<evidence type="ECO:0000259" key="1">
    <source>
        <dbReference type="PROSITE" id="PS50011"/>
    </source>
</evidence>
<organism evidence="2 3">
    <name type="scientific">Rhizophagus irregularis (strain DAOM 197198w)</name>
    <name type="common">Glomus intraradices</name>
    <dbReference type="NCBI Taxonomy" id="1432141"/>
    <lineage>
        <taxon>Eukaryota</taxon>
        <taxon>Fungi</taxon>
        <taxon>Fungi incertae sedis</taxon>
        <taxon>Mucoromycota</taxon>
        <taxon>Glomeromycotina</taxon>
        <taxon>Glomeromycetes</taxon>
        <taxon>Glomerales</taxon>
        <taxon>Glomeraceae</taxon>
        <taxon>Rhizophagus</taxon>
    </lineage>
</organism>
<dbReference type="InterPro" id="IPR051681">
    <property type="entry name" value="Ser/Thr_Kinases-Pseudokinases"/>
</dbReference>
<keyword evidence="3" id="KW-1185">Reference proteome</keyword>
<accession>A0A015LW20</accession>
<dbReference type="PANTHER" id="PTHR44329">
    <property type="entry name" value="SERINE/THREONINE-PROTEIN KINASE TNNI3K-RELATED"/>
    <property type="match status" value="1"/>
</dbReference>
<evidence type="ECO:0000313" key="3">
    <source>
        <dbReference type="Proteomes" id="UP000022910"/>
    </source>
</evidence>
<proteinExistence type="predicted"/>
<dbReference type="PROSITE" id="PS50011">
    <property type="entry name" value="PROTEIN_KINASE_DOM"/>
    <property type="match status" value="1"/>
</dbReference>
<dbReference type="EMBL" id="JEMT01011778">
    <property type="protein sequence ID" value="EXX76906.1"/>
    <property type="molecule type" value="Genomic_DNA"/>
</dbReference>
<dbReference type="Gene3D" id="1.10.510.10">
    <property type="entry name" value="Transferase(Phosphotransferase) domain 1"/>
    <property type="match status" value="1"/>
</dbReference>
<dbReference type="InterPro" id="IPR001245">
    <property type="entry name" value="Ser-Thr/Tyr_kinase_cat_dom"/>
</dbReference>
<evidence type="ECO:0000313" key="2">
    <source>
        <dbReference type="EMBL" id="EXX76906.1"/>
    </source>
</evidence>
<dbReference type="OrthoDB" id="2330513at2759"/>
<dbReference type="InterPro" id="IPR011009">
    <property type="entry name" value="Kinase-like_dom_sf"/>
</dbReference>
<sequence>MAIWKDGPLSCPGKWEREAPEKVYLKYLHNSQDITETLSEIKCSMGHSYGISQDPSTKDFILVLQHMYYCKKCGEKYKNEFEINNKSCMSCQISHENEKISDLIQEMKLSQADIIFEWIPYDQFNNVEEIGKGGFSTVYSAIWKDGLIKYDEDILGYKGWNRKPNTIVALKCLHDTQNSHDDFINEVKAYQNRKLDNILKMYGVSQNPNTKDYIIVLEYAEGGDFKGYLDKNYEKFDLVNQIKILAIIIGGLNEIHQKWMVHRDLHIGNILLTKIQDQDFLFNSYNCYNYNACISDMGLCKKLGETDETNIYGVMPHVAPEVLRGKPYTRAADIYSFGMIMYFVATGKQPFADCAHDEILAISIYKGDRPEINEKIVPKFYIDLMKRCWDMNPDNRPTSVEVKELIDLFYVSINQFGYGFKVEEQHLEIRKQFKESVEYREANPLPSKSNQIHTQAIFTSRLLNPFTKNLPKYDDNINNNSVEITDFMK</sequence>
<name>A0A015LW20_RHIIW</name>
<dbReference type="AlphaFoldDB" id="A0A015LW20"/>
<dbReference type="InterPro" id="IPR000719">
    <property type="entry name" value="Prot_kinase_dom"/>
</dbReference>
<dbReference type="Pfam" id="PF07714">
    <property type="entry name" value="PK_Tyr_Ser-Thr"/>
    <property type="match status" value="1"/>
</dbReference>
<dbReference type="SUPFAM" id="SSF56112">
    <property type="entry name" value="Protein kinase-like (PK-like)"/>
    <property type="match status" value="1"/>
</dbReference>
<dbReference type="HOGENOM" id="CLU_000288_7_34_1"/>